<dbReference type="SUPFAM" id="SSF47923">
    <property type="entry name" value="Ypt/Rab-GAP domain of gyp1p"/>
    <property type="match status" value="2"/>
</dbReference>
<evidence type="ECO:0000313" key="3">
    <source>
        <dbReference type="Proteomes" id="UP001162131"/>
    </source>
</evidence>
<dbReference type="Gene3D" id="1.10.472.80">
    <property type="entry name" value="Ypt/Rab-GAP domain of gyp1p, domain 3"/>
    <property type="match status" value="1"/>
</dbReference>
<dbReference type="InterPro" id="IPR035969">
    <property type="entry name" value="Rab-GAP_TBC_sf"/>
</dbReference>
<dbReference type="EMBL" id="CAJZBQ010000004">
    <property type="protein sequence ID" value="CAG9311717.1"/>
    <property type="molecule type" value="Genomic_DNA"/>
</dbReference>
<reference evidence="2" key="1">
    <citation type="submission" date="2021-09" db="EMBL/GenBank/DDBJ databases">
        <authorList>
            <consortium name="AG Swart"/>
            <person name="Singh M."/>
            <person name="Singh A."/>
            <person name="Seah K."/>
            <person name="Emmerich C."/>
        </authorList>
    </citation>
    <scope>NUCLEOTIDE SEQUENCE</scope>
    <source>
        <strain evidence="2">ATCC30299</strain>
    </source>
</reference>
<dbReference type="Proteomes" id="UP001162131">
    <property type="component" value="Unassembled WGS sequence"/>
</dbReference>
<evidence type="ECO:0000259" key="1">
    <source>
        <dbReference type="PROSITE" id="PS50086"/>
    </source>
</evidence>
<name>A0AAU9IBZ9_9CILI</name>
<dbReference type="GO" id="GO:0005829">
    <property type="term" value="C:cytosol"/>
    <property type="evidence" value="ECO:0007669"/>
    <property type="project" value="GOC"/>
</dbReference>
<gene>
    <name evidence="2" type="ORF">BSTOLATCC_MIC4002</name>
</gene>
<dbReference type="Gene3D" id="1.10.8.270">
    <property type="entry name" value="putative rabgap domain of human tbc1 domain family member 14 like domains"/>
    <property type="match status" value="1"/>
</dbReference>
<dbReference type="GO" id="GO:0042147">
    <property type="term" value="P:retrograde transport, endosome to Golgi"/>
    <property type="evidence" value="ECO:0007669"/>
    <property type="project" value="InterPro"/>
</dbReference>
<proteinExistence type="predicted"/>
<dbReference type="GO" id="GO:0005802">
    <property type="term" value="C:trans-Golgi network"/>
    <property type="evidence" value="ECO:0007669"/>
    <property type="project" value="TreeGrafter"/>
</dbReference>
<dbReference type="SMART" id="SM00164">
    <property type="entry name" value="TBC"/>
    <property type="match status" value="1"/>
</dbReference>
<dbReference type="Pfam" id="PF00566">
    <property type="entry name" value="RabGAP-TBC"/>
    <property type="match status" value="1"/>
</dbReference>
<organism evidence="2 3">
    <name type="scientific">Blepharisma stoltei</name>
    <dbReference type="NCBI Taxonomy" id="1481888"/>
    <lineage>
        <taxon>Eukaryota</taxon>
        <taxon>Sar</taxon>
        <taxon>Alveolata</taxon>
        <taxon>Ciliophora</taxon>
        <taxon>Postciliodesmatophora</taxon>
        <taxon>Heterotrichea</taxon>
        <taxon>Heterotrichida</taxon>
        <taxon>Blepharismidae</taxon>
        <taxon>Blepharisma</taxon>
    </lineage>
</organism>
<accession>A0AAU9IBZ9</accession>
<dbReference type="PROSITE" id="PS50086">
    <property type="entry name" value="TBC_RABGAP"/>
    <property type="match status" value="1"/>
</dbReference>
<dbReference type="PANTHER" id="PTHR13297">
    <property type="entry name" value="TBC1 DOMAIN FAMILY MEMBER 23-RELATED"/>
    <property type="match status" value="1"/>
</dbReference>
<keyword evidence="3" id="KW-1185">Reference proteome</keyword>
<dbReference type="PANTHER" id="PTHR13297:SF5">
    <property type="entry name" value="TBC1 DOMAIN FAMILY MEMBER 23"/>
    <property type="match status" value="1"/>
</dbReference>
<dbReference type="AlphaFoldDB" id="A0AAU9IBZ9"/>
<dbReference type="InterPro" id="IPR000195">
    <property type="entry name" value="Rab-GAP-TBC_dom"/>
</dbReference>
<evidence type="ECO:0000313" key="2">
    <source>
        <dbReference type="EMBL" id="CAG9311717.1"/>
    </source>
</evidence>
<comment type="caution">
    <text evidence="2">The sequence shown here is derived from an EMBL/GenBank/DDBJ whole genome shotgun (WGS) entry which is preliminary data.</text>
</comment>
<protein>
    <recommendedName>
        <fullName evidence="1">Rab-GAP TBC domain-containing protein</fullName>
    </recommendedName>
</protein>
<feature type="domain" description="Rab-GAP TBC" evidence="1">
    <location>
        <begin position="1"/>
        <end position="181"/>
    </location>
</feature>
<sequence length="614" mass="71272">MDTPNRIFKWTTILLDGEVEDFPLLCRLDLPNQDVIKVDSERTRMRLINKQEKDLIELLLTYFCKETNINYKQGMNEVLAPFLLFFRDGLSLSKVYRLYHNFVAKFLENMFSDDEFVILESYFVLFKLLLRYYDPELGLFLDDNKIGPELYATPWFITLFASKIADVEVLYELWEKYMNENDKLFFLFVALALMIKSRNSILRSDPSLVCQHLTELTFKNLEVIEYVLELSKNLKKNLPYSLYISLYKPSNLSIDAFIAQQYSKFCLKLSPRELILKCYPLSSACLCSGKCLWCSKSKSENRLLIFDCRKADEQRYGVIPNTISLNTQFFYDMESLRDFPDRYLPFKGKVHIVLLGNEDLKFKEYRNKGSLKGEVYDLKNIEENTEDKFILSLYIAFSEKKFPYVSVVDGGFYACHNLIVKQGLKLINHGPDTCIYCNPKLQDLPKEPPNIISGLKNVFSSVKKYFKKLGSDKNPKTTPGPSTVIVKKNLEKWKSDDSVCFFICKQYENPKNLENAENCIIIITRSKFLVSTPFSDISSSSDMAVGNIKAKVRVKDFMKAAKKRNLQTAITFYFKGKKLITLSFLFKSAIEAKACLVQLRAHFNRLREMSLIAT</sequence>
<dbReference type="GO" id="GO:0099041">
    <property type="term" value="P:vesicle tethering to Golgi"/>
    <property type="evidence" value="ECO:0007669"/>
    <property type="project" value="TreeGrafter"/>
</dbReference>
<dbReference type="InterPro" id="IPR039755">
    <property type="entry name" value="TBC1D23"/>
</dbReference>